<evidence type="ECO:0000313" key="1">
    <source>
        <dbReference type="EMBL" id="KKN42408.1"/>
    </source>
</evidence>
<comment type="caution">
    <text evidence="1">The sequence shown here is derived from an EMBL/GenBank/DDBJ whole genome shotgun (WGS) entry which is preliminary data.</text>
</comment>
<proteinExistence type="predicted"/>
<gene>
    <name evidence="1" type="ORF">LCGC14_0713490</name>
</gene>
<accession>A0A0F9TLV0</accession>
<protein>
    <submittedName>
        <fullName evidence="1">Uncharacterized protein</fullName>
    </submittedName>
</protein>
<dbReference type="AlphaFoldDB" id="A0A0F9TLV0"/>
<organism evidence="1">
    <name type="scientific">marine sediment metagenome</name>
    <dbReference type="NCBI Taxonomy" id="412755"/>
    <lineage>
        <taxon>unclassified sequences</taxon>
        <taxon>metagenomes</taxon>
        <taxon>ecological metagenomes</taxon>
    </lineage>
</organism>
<reference evidence="1" key="1">
    <citation type="journal article" date="2015" name="Nature">
        <title>Complex archaea that bridge the gap between prokaryotes and eukaryotes.</title>
        <authorList>
            <person name="Spang A."/>
            <person name="Saw J.H."/>
            <person name="Jorgensen S.L."/>
            <person name="Zaremba-Niedzwiedzka K."/>
            <person name="Martijn J."/>
            <person name="Lind A.E."/>
            <person name="van Eijk R."/>
            <person name="Schleper C."/>
            <person name="Guy L."/>
            <person name="Ettema T.J."/>
        </authorList>
    </citation>
    <scope>NUCLEOTIDE SEQUENCE</scope>
</reference>
<sequence length="208" mass="23393">MTITEDPTSEVQEAARSLLPYMAMDIAGERKAEYLSLRYTGFSIREACEMTKDGSGVSLHEGSLRRWRREDADFLKLEEQAIGPNRITLRREIMHTLFVRNYYMVLKIDYSILRKAMGLVTVDVGGKKLPVPLTKEEQRYMERARAHYNPGQLEAIEKLVDPTSGGDTFNFTQFILAVAQEGPDGQNKASLAKAIQAQATLSSGEEDI</sequence>
<dbReference type="EMBL" id="LAZR01001582">
    <property type="protein sequence ID" value="KKN42408.1"/>
    <property type="molecule type" value="Genomic_DNA"/>
</dbReference>
<name>A0A0F9TLV0_9ZZZZ</name>